<evidence type="ECO:0008006" key="3">
    <source>
        <dbReference type="Google" id="ProtNLM"/>
    </source>
</evidence>
<keyword evidence="2" id="KW-1185">Reference proteome</keyword>
<accession>A0ABT5C210</accession>
<dbReference type="Proteomes" id="UP001217485">
    <property type="component" value="Unassembled WGS sequence"/>
</dbReference>
<name>A0ABT5C210_9BACT</name>
<protein>
    <recommendedName>
        <fullName evidence="3">VCBS repeat-containing protein</fullName>
    </recommendedName>
</protein>
<organism evidence="1 2">
    <name type="scientific">Sorangium atrum</name>
    <dbReference type="NCBI Taxonomy" id="2995308"/>
    <lineage>
        <taxon>Bacteria</taxon>
        <taxon>Pseudomonadati</taxon>
        <taxon>Myxococcota</taxon>
        <taxon>Polyangia</taxon>
        <taxon>Polyangiales</taxon>
        <taxon>Polyangiaceae</taxon>
        <taxon>Sorangium</taxon>
    </lineage>
</organism>
<reference evidence="1 2" key="1">
    <citation type="submission" date="2023-01" db="EMBL/GenBank/DDBJ databases">
        <title>Minimal conservation of predation-associated metabolite biosynthetic gene clusters underscores biosynthetic potential of Myxococcota including descriptions for ten novel species: Archangium lansinium sp. nov., Myxococcus landrumus sp. nov., Nannocystis bai.</title>
        <authorList>
            <person name="Ahearne A."/>
            <person name="Stevens C."/>
            <person name="Dowd S."/>
        </authorList>
    </citation>
    <scope>NUCLEOTIDE SEQUENCE [LARGE SCALE GENOMIC DNA]</scope>
    <source>
        <strain evidence="1 2">WIWO2</strain>
    </source>
</reference>
<sequence length="375" mass="39907">MTAVHGLQTVEIVTLEPGPAITALSAPDQGGCKRFPVALASHDVNADGLDDVLILDPACGNWIALGQQGGGFGPAAWEDVLPALPPNPYLYAIPIPGEERPAIVSSNEGAIAVARFRGAWERIDLSFLMPYMSSLHASDILAATAPLDAGGIEVAFQRGEFLTMLALTPASAAAAASSIEARIDVPQELIGALKPHIGYDHLTSFVPDGCELFALGVGLYPPEAGDAPRRVHALRRAGGSFVAERLPLSCDVTTFAVVHGGDGLEPVLGAVERCGDDDVFELARIVGCGERVEVLSQAKIEFNWRAAPAPPSYSRPTLPRTSGVRLIADRPAPTRVRFVHYDGFDLRVFTAEDGDGWTIRSTKTSMHDDREDVSW</sequence>
<evidence type="ECO:0000313" key="1">
    <source>
        <dbReference type="EMBL" id="MDC0679799.1"/>
    </source>
</evidence>
<comment type="caution">
    <text evidence="1">The sequence shown here is derived from an EMBL/GenBank/DDBJ whole genome shotgun (WGS) entry which is preliminary data.</text>
</comment>
<proteinExistence type="predicted"/>
<dbReference type="RefSeq" id="WP_272096801.1">
    <property type="nucleotide sequence ID" value="NZ_JAQNDK010000002.1"/>
</dbReference>
<dbReference type="EMBL" id="JAQNDK010000002">
    <property type="protein sequence ID" value="MDC0679799.1"/>
    <property type="molecule type" value="Genomic_DNA"/>
</dbReference>
<evidence type="ECO:0000313" key="2">
    <source>
        <dbReference type="Proteomes" id="UP001217485"/>
    </source>
</evidence>
<gene>
    <name evidence="1" type="ORF">POL72_18810</name>
</gene>